<evidence type="ECO:0000313" key="1">
    <source>
        <dbReference type="EMBL" id="GGJ38717.1"/>
    </source>
</evidence>
<reference evidence="1" key="2">
    <citation type="submission" date="2020-09" db="EMBL/GenBank/DDBJ databases">
        <authorList>
            <person name="Sun Q."/>
            <person name="Ohkuma M."/>
        </authorList>
    </citation>
    <scope>NUCLEOTIDE SEQUENCE</scope>
    <source>
        <strain evidence="1">JCM 3086</strain>
    </source>
</reference>
<organism evidence="1 2">
    <name type="scientific">Streptomyces brasiliensis</name>
    <dbReference type="NCBI Taxonomy" id="1954"/>
    <lineage>
        <taxon>Bacteria</taxon>
        <taxon>Bacillati</taxon>
        <taxon>Actinomycetota</taxon>
        <taxon>Actinomycetes</taxon>
        <taxon>Kitasatosporales</taxon>
        <taxon>Streptomycetaceae</taxon>
        <taxon>Streptomyces</taxon>
    </lineage>
</organism>
<protein>
    <submittedName>
        <fullName evidence="1">Uncharacterized protein</fullName>
    </submittedName>
</protein>
<accession>A0A917NXR0</accession>
<keyword evidence="2" id="KW-1185">Reference proteome</keyword>
<evidence type="ECO:0000313" key="2">
    <source>
        <dbReference type="Proteomes" id="UP000657574"/>
    </source>
</evidence>
<reference evidence="1" key="1">
    <citation type="journal article" date="2014" name="Int. J. Syst. Evol. Microbiol.">
        <title>Complete genome sequence of Corynebacterium casei LMG S-19264T (=DSM 44701T), isolated from a smear-ripened cheese.</title>
        <authorList>
            <consortium name="US DOE Joint Genome Institute (JGI-PGF)"/>
            <person name="Walter F."/>
            <person name="Albersmeier A."/>
            <person name="Kalinowski J."/>
            <person name="Ruckert C."/>
        </authorList>
    </citation>
    <scope>NUCLEOTIDE SEQUENCE</scope>
    <source>
        <strain evidence="1">JCM 3086</strain>
    </source>
</reference>
<gene>
    <name evidence="1" type="ORF">GCM10010121_057260</name>
</gene>
<dbReference type="PROSITE" id="PS51257">
    <property type="entry name" value="PROKAR_LIPOPROTEIN"/>
    <property type="match status" value="1"/>
</dbReference>
<dbReference type="EMBL" id="BMQA01000023">
    <property type="protein sequence ID" value="GGJ38717.1"/>
    <property type="molecule type" value="Genomic_DNA"/>
</dbReference>
<dbReference type="Proteomes" id="UP000657574">
    <property type="component" value="Unassembled WGS sequence"/>
</dbReference>
<name>A0A917NXR0_9ACTN</name>
<proteinExistence type="predicted"/>
<sequence>MGVGAREEVAVAKAATETRAAGVGGHAAGVMGCGLRVARMKVSSPNSSGPAISMVPKRGRKAAVWARSAATSLESTGLIRTGATQMFQSCVAVSAIPPADSKNCVARMTE</sequence>
<comment type="caution">
    <text evidence="1">The sequence shown here is derived from an EMBL/GenBank/DDBJ whole genome shotgun (WGS) entry which is preliminary data.</text>
</comment>
<dbReference type="AlphaFoldDB" id="A0A917NXR0"/>